<dbReference type="GO" id="GO:0003677">
    <property type="term" value="F:DNA binding"/>
    <property type="evidence" value="ECO:0007669"/>
    <property type="project" value="InterPro"/>
</dbReference>
<evidence type="ECO:0000256" key="1">
    <source>
        <dbReference type="ARBA" id="ARBA00011900"/>
    </source>
</evidence>
<dbReference type="InterPro" id="IPR003356">
    <property type="entry name" value="DNA_methylase_A-5"/>
</dbReference>
<evidence type="ECO:0000259" key="6">
    <source>
        <dbReference type="Pfam" id="PF18135"/>
    </source>
</evidence>
<dbReference type="InterPro" id="IPR029063">
    <property type="entry name" value="SAM-dependent_MTases_sf"/>
</dbReference>
<dbReference type="GO" id="GO:0009007">
    <property type="term" value="F:site-specific DNA-methyltransferase (adenine-specific) activity"/>
    <property type="evidence" value="ECO:0007669"/>
    <property type="project" value="UniProtKB-EC"/>
</dbReference>
<dbReference type="PANTHER" id="PTHR33841:SF1">
    <property type="entry name" value="DNA METHYLTRANSFERASE A"/>
    <property type="match status" value="1"/>
</dbReference>
<name>A0A7D6VRE6_9CLOT</name>
<gene>
    <name evidence="7" type="ORF">HZF06_06585</name>
</gene>
<dbReference type="Gene3D" id="3.40.50.150">
    <property type="entry name" value="Vaccinia Virus protein VP39"/>
    <property type="match status" value="1"/>
</dbReference>
<dbReference type="AlphaFoldDB" id="A0A7D6VRE6"/>
<dbReference type="PRINTS" id="PR00507">
    <property type="entry name" value="N12N6MTFRASE"/>
</dbReference>
<reference evidence="7 8" key="1">
    <citation type="submission" date="2020-07" db="EMBL/GenBank/DDBJ databases">
        <title>Electron transfer.</title>
        <authorList>
            <person name="Huang L."/>
            <person name="Liu X."/>
            <person name="Zhou S."/>
        </authorList>
    </citation>
    <scope>NUCLEOTIDE SEQUENCE [LARGE SCALE GENOMIC DNA]</scope>
    <source>
        <strain evidence="7 8">Lx1</strain>
    </source>
</reference>
<dbReference type="InterPro" id="IPR050953">
    <property type="entry name" value="N4_N6_ade-DNA_methylase"/>
</dbReference>
<dbReference type="PANTHER" id="PTHR33841">
    <property type="entry name" value="DNA METHYLTRANSFERASE YEEA-RELATED"/>
    <property type="match status" value="1"/>
</dbReference>
<keyword evidence="3" id="KW-0808">Transferase</keyword>
<evidence type="ECO:0000256" key="3">
    <source>
        <dbReference type="ARBA" id="ARBA00022679"/>
    </source>
</evidence>
<proteinExistence type="predicted"/>
<protein>
    <recommendedName>
        <fullName evidence="1">site-specific DNA-methyltransferase (adenine-specific)</fullName>
        <ecNumber evidence="1">2.1.1.72</ecNumber>
    </recommendedName>
</protein>
<dbReference type="Proteomes" id="UP000512286">
    <property type="component" value="Chromosome"/>
</dbReference>
<dbReference type="GO" id="GO:0008170">
    <property type="term" value="F:N-methyltransferase activity"/>
    <property type="evidence" value="ECO:0007669"/>
    <property type="project" value="InterPro"/>
</dbReference>
<dbReference type="Pfam" id="PF02384">
    <property type="entry name" value="N6_Mtase"/>
    <property type="match status" value="1"/>
</dbReference>
<feature type="domain" description="Type ISP restriction-modification enzyme LLaBIII C-terminal specificity" evidence="6">
    <location>
        <begin position="688"/>
        <end position="1036"/>
    </location>
</feature>
<dbReference type="SUPFAM" id="SSF53335">
    <property type="entry name" value="S-adenosyl-L-methionine-dependent methyltransferases"/>
    <property type="match status" value="1"/>
</dbReference>
<accession>A0A7D6VRE6</accession>
<dbReference type="GO" id="GO:0032259">
    <property type="term" value="P:methylation"/>
    <property type="evidence" value="ECO:0007669"/>
    <property type="project" value="UniProtKB-KW"/>
</dbReference>
<evidence type="ECO:0000259" key="5">
    <source>
        <dbReference type="Pfam" id="PF02384"/>
    </source>
</evidence>
<dbReference type="InterPro" id="IPR041635">
    <property type="entry name" value="Type_ISP_LLaBIII_C"/>
</dbReference>
<feature type="domain" description="DNA methylase adenine-specific" evidence="5">
    <location>
        <begin position="323"/>
        <end position="422"/>
    </location>
</feature>
<evidence type="ECO:0000256" key="2">
    <source>
        <dbReference type="ARBA" id="ARBA00022603"/>
    </source>
</evidence>
<comment type="catalytic activity">
    <reaction evidence="4">
        <text>a 2'-deoxyadenosine in DNA + S-adenosyl-L-methionine = an N(6)-methyl-2'-deoxyadenosine in DNA + S-adenosyl-L-homocysteine + H(+)</text>
        <dbReference type="Rhea" id="RHEA:15197"/>
        <dbReference type="Rhea" id="RHEA-COMP:12418"/>
        <dbReference type="Rhea" id="RHEA-COMP:12419"/>
        <dbReference type="ChEBI" id="CHEBI:15378"/>
        <dbReference type="ChEBI" id="CHEBI:57856"/>
        <dbReference type="ChEBI" id="CHEBI:59789"/>
        <dbReference type="ChEBI" id="CHEBI:90615"/>
        <dbReference type="ChEBI" id="CHEBI:90616"/>
        <dbReference type="EC" id="2.1.1.72"/>
    </reaction>
</comment>
<organism evidence="7 8">
    <name type="scientific">Clostridium intestinale</name>
    <dbReference type="NCBI Taxonomy" id="36845"/>
    <lineage>
        <taxon>Bacteria</taxon>
        <taxon>Bacillati</taxon>
        <taxon>Bacillota</taxon>
        <taxon>Clostridia</taxon>
        <taxon>Eubacteriales</taxon>
        <taxon>Clostridiaceae</taxon>
        <taxon>Clostridium</taxon>
    </lineage>
</organism>
<dbReference type="EC" id="2.1.1.72" evidence="1"/>
<keyword evidence="2 7" id="KW-0489">Methyltransferase</keyword>
<dbReference type="EMBL" id="CP059378">
    <property type="protein sequence ID" value="QLY81247.1"/>
    <property type="molecule type" value="Genomic_DNA"/>
</dbReference>
<evidence type="ECO:0000313" key="8">
    <source>
        <dbReference type="Proteomes" id="UP000512286"/>
    </source>
</evidence>
<evidence type="ECO:0000313" key="7">
    <source>
        <dbReference type="EMBL" id="QLY81247.1"/>
    </source>
</evidence>
<dbReference type="RefSeq" id="WP_181602894.1">
    <property type="nucleotide sequence ID" value="NZ_CP059378.1"/>
</dbReference>
<dbReference type="Pfam" id="PF18135">
    <property type="entry name" value="Type_ISP_C"/>
    <property type="match status" value="1"/>
</dbReference>
<dbReference type="KEGG" id="cint:HZF06_06585"/>
<evidence type="ECO:0000256" key="4">
    <source>
        <dbReference type="ARBA" id="ARBA00047942"/>
    </source>
</evidence>
<sequence>MQIETLVIKYLTKLYSEIQNNKETGGAATPELSYRTQLHNFFVELSDFIKGDQVGIIHEPSSTGKGRPDFRFHDKTTFGVYGYIEVKPFDDRDINIDDYIQQIDKYIQLGSNVILSDGLEFILFSEEEQKKVCLLKSKKKYLEEGAIKDNLGELEIFNQVFSLFLSHVQPRVVNQKTLINLLAKRANLIRYDAEMLINRPHKGTVNENASNNLKLIFGVFKEQLDENLDEETFSSLVGQILIFSLFVAYSELLEKNDIEINESNLRNYFLEHEMQTYRPLRALISILKDIGDEMGLIKAGWSDAALLLSYIQIGKEQLGNYHDLYEMFHHSYNPEEKMDFGAYATPIYLADYAVRLCQEVITSKLNSNMFNENVKIVDPSCGTGTFLEAVINLRNASNSKIYSQVLGVEILPVPYTLAQMRLNHIRARLDNDEKGPRVLLGNSLSNSIVLNDIILKLEDDDIESVKLLKEEYNELQYATSKPIVAIIGNPPSSDSGFNMGGNFTEIESALEGFRPPVSERGSRQNIQKTLQNDFVKFIMWACIKIDEIGGGVISFIVPNSALRDRSYVYMRSYLLSNYQEIYVLEFDEDLRKNDKQATRNIFKTMQGRTLITLVKKPSGVLEPQPASASVYYKSIKNEDKIKWLTERKENLILDYEEIQPYGWLKAFIPVTVENNKVKTYEKYISIEDIFVNHISGVKTGCTALVTHCEKNTLIRKLKEYSTEKVSDEELNEKYFKGQKVDPYKEGKFGRGWKRAFVAREIQKEYRENLILNYDFRPFLKSYIFYSKSVMKEASKDGGRARPELEKIFVDNNYTGNFALALAKNPSQISNELDQFVCVVDNLPDNDLSSRGNAYIFPTVFPERGAKELKVNIKDIILESIKGFYEDGTDIKKVANDLVLYIYSILSSNIYREYYYDIIYHGLLKGMVRVPLPKDKDIYFELRNLGEKLANAQFLKANINLSESSIEYEGDINIMLQKTVSYVENQTIVLQGNRKQEKFIFKNVPTEVFNYSIMGYDVLDTFIKYKKYPYLNRSLNENDCRDIITLIESLKKYIKYIEDIDSVIEDILVE</sequence>